<dbReference type="STRING" id="62062.ENSHHUP00000066977"/>
<name>A0A4W5PTP7_9TELE</name>
<dbReference type="SUPFAM" id="SSF49265">
    <property type="entry name" value="Fibronectin type III"/>
    <property type="match status" value="2"/>
</dbReference>
<organism evidence="2 3">
    <name type="scientific">Hucho hucho</name>
    <name type="common">huchen</name>
    <dbReference type="NCBI Taxonomy" id="62062"/>
    <lineage>
        <taxon>Eukaryota</taxon>
        <taxon>Metazoa</taxon>
        <taxon>Chordata</taxon>
        <taxon>Craniata</taxon>
        <taxon>Vertebrata</taxon>
        <taxon>Euteleostomi</taxon>
        <taxon>Actinopterygii</taxon>
        <taxon>Neopterygii</taxon>
        <taxon>Teleostei</taxon>
        <taxon>Protacanthopterygii</taxon>
        <taxon>Salmoniformes</taxon>
        <taxon>Salmonidae</taxon>
        <taxon>Salmoninae</taxon>
        <taxon>Hucho</taxon>
    </lineage>
</organism>
<feature type="domain" description="Fibronectin type-III" evidence="1">
    <location>
        <begin position="163"/>
        <end position="221"/>
    </location>
</feature>
<evidence type="ECO:0000259" key="1">
    <source>
        <dbReference type="PROSITE" id="PS50853"/>
    </source>
</evidence>
<dbReference type="InterPro" id="IPR003961">
    <property type="entry name" value="FN3_dom"/>
</dbReference>
<reference evidence="2" key="3">
    <citation type="submission" date="2025-09" db="UniProtKB">
        <authorList>
            <consortium name="Ensembl"/>
        </authorList>
    </citation>
    <scope>IDENTIFICATION</scope>
</reference>
<reference evidence="3" key="1">
    <citation type="submission" date="2018-06" db="EMBL/GenBank/DDBJ databases">
        <title>Genome assembly of Danube salmon.</title>
        <authorList>
            <person name="Macqueen D.J."/>
            <person name="Gundappa M.K."/>
        </authorList>
    </citation>
    <scope>NUCLEOTIDE SEQUENCE [LARGE SCALE GENOMIC DNA]</scope>
</reference>
<evidence type="ECO:0000313" key="3">
    <source>
        <dbReference type="Proteomes" id="UP000314982"/>
    </source>
</evidence>
<dbReference type="Proteomes" id="UP000314982">
    <property type="component" value="Unassembled WGS sequence"/>
</dbReference>
<dbReference type="PANTHER" id="PTHR46957:SF7">
    <property type="entry name" value="USHERIN"/>
    <property type="match status" value="1"/>
</dbReference>
<dbReference type="InterPro" id="IPR050713">
    <property type="entry name" value="RTP_Phos/Ushers"/>
</dbReference>
<dbReference type="Ensembl" id="ENSHHUT00000069233.1">
    <property type="protein sequence ID" value="ENSHHUP00000066977.1"/>
    <property type="gene ID" value="ENSHHUG00000039483.1"/>
</dbReference>
<proteinExistence type="predicted"/>
<evidence type="ECO:0000313" key="2">
    <source>
        <dbReference type="Ensembl" id="ENSHHUP00000066977.1"/>
    </source>
</evidence>
<dbReference type="AlphaFoldDB" id="A0A4W5PTP7"/>
<dbReference type="PANTHER" id="PTHR46957">
    <property type="entry name" value="CYTOKINE RECEPTOR"/>
    <property type="match status" value="1"/>
</dbReference>
<accession>A0A4W5PTP7</accession>
<feature type="domain" description="Fibronectin type-III" evidence="1">
    <location>
        <begin position="1"/>
        <end position="42"/>
    </location>
</feature>
<sequence>MVITIFPDSDLEPYTTYEYRVSAWNSYGRGYSNVTVVTTNEDTPWGVAPPHWSRLGDRDDVVQLHWQAPAKPNGKPRQHIHTHTHTHLCFLIGLFPVPPGAISHYVVLRDGQERYRGDEMSFTDVGGIRPFQEYGYWLRACNTAGCTDSSQVLAVTVQGIPEEVGSPIVTALGPGSLRLSWAPPSKANGIIRLYHINMTSTGTIHTHIPSDGPLNYTVTET</sequence>
<keyword evidence="3" id="KW-1185">Reference proteome</keyword>
<reference evidence="2" key="2">
    <citation type="submission" date="2025-08" db="UniProtKB">
        <authorList>
            <consortium name="Ensembl"/>
        </authorList>
    </citation>
    <scope>IDENTIFICATION</scope>
</reference>
<dbReference type="Gene3D" id="2.60.40.10">
    <property type="entry name" value="Immunoglobulins"/>
    <property type="match status" value="3"/>
</dbReference>
<dbReference type="PROSITE" id="PS50853">
    <property type="entry name" value="FN3"/>
    <property type="match status" value="2"/>
</dbReference>
<protein>
    <recommendedName>
        <fullName evidence="1">Fibronectin type-III domain-containing protein</fullName>
    </recommendedName>
</protein>
<dbReference type="CDD" id="cd00063">
    <property type="entry name" value="FN3"/>
    <property type="match status" value="2"/>
</dbReference>
<dbReference type="InterPro" id="IPR036116">
    <property type="entry name" value="FN3_sf"/>
</dbReference>
<dbReference type="InterPro" id="IPR013783">
    <property type="entry name" value="Ig-like_fold"/>
</dbReference>
<dbReference type="GeneTree" id="ENSGT00940000158456"/>